<keyword evidence="7" id="KW-0547">Nucleotide-binding</keyword>
<reference evidence="16 17" key="1">
    <citation type="journal article" date="2013" name="Int. J. Syst. Evol. Microbiol.">
        <title>Roseomonas aerophila sp. nov., isolated from air.</title>
        <authorList>
            <person name="Kim S.J."/>
            <person name="Weon H.Y."/>
            <person name="Ahn J.H."/>
            <person name="Hong S.B."/>
            <person name="Seok S.J."/>
            <person name="Whang K.S."/>
            <person name="Kwon S.W."/>
        </authorList>
    </citation>
    <scope>NUCLEOTIDE SEQUENCE [LARGE SCALE GENOMIC DNA]</scope>
    <source>
        <strain evidence="16 17">NBRC 108923</strain>
    </source>
</reference>
<feature type="transmembrane region" description="Helical" evidence="13">
    <location>
        <begin position="6"/>
        <end position="29"/>
    </location>
</feature>
<gene>
    <name evidence="16" type="ORF">IBL26_14780</name>
</gene>
<dbReference type="Pfam" id="PF02518">
    <property type="entry name" value="HATPase_c"/>
    <property type="match status" value="1"/>
</dbReference>
<evidence type="ECO:0000256" key="11">
    <source>
        <dbReference type="ARBA" id="ARBA00023012"/>
    </source>
</evidence>
<dbReference type="EMBL" id="JACTVA010000026">
    <property type="protein sequence ID" value="MBC9208107.1"/>
    <property type="molecule type" value="Genomic_DNA"/>
</dbReference>
<dbReference type="Pfam" id="PF00512">
    <property type="entry name" value="HisKA"/>
    <property type="match status" value="1"/>
</dbReference>
<dbReference type="PANTHER" id="PTHR45436">
    <property type="entry name" value="SENSOR HISTIDINE KINASE YKOH"/>
    <property type="match status" value="1"/>
</dbReference>
<evidence type="ECO:0000256" key="6">
    <source>
        <dbReference type="ARBA" id="ARBA00022692"/>
    </source>
</evidence>
<evidence type="ECO:0000256" key="2">
    <source>
        <dbReference type="ARBA" id="ARBA00004141"/>
    </source>
</evidence>
<dbReference type="PANTHER" id="PTHR45436:SF14">
    <property type="entry name" value="SENSOR PROTEIN QSEC"/>
    <property type="match status" value="1"/>
</dbReference>
<dbReference type="InterPro" id="IPR036097">
    <property type="entry name" value="HisK_dim/P_sf"/>
</dbReference>
<dbReference type="PRINTS" id="PR00344">
    <property type="entry name" value="BCTRLSENSOR"/>
</dbReference>
<dbReference type="InterPro" id="IPR050428">
    <property type="entry name" value="TCS_sensor_his_kinase"/>
</dbReference>
<proteinExistence type="predicted"/>
<dbReference type="SUPFAM" id="SSF55874">
    <property type="entry name" value="ATPase domain of HSP90 chaperone/DNA topoisomerase II/histidine kinase"/>
    <property type="match status" value="1"/>
</dbReference>
<dbReference type="Gene3D" id="3.30.565.10">
    <property type="entry name" value="Histidine kinase-like ATPase, C-terminal domain"/>
    <property type="match status" value="1"/>
</dbReference>
<dbReference type="InterPro" id="IPR036890">
    <property type="entry name" value="HATPase_C_sf"/>
</dbReference>
<dbReference type="InterPro" id="IPR004358">
    <property type="entry name" value="Sig_transdc_His_kin-like_C"/>
</dbReference>
<dbReference type="Gene3D" id="1.10.287.130">
    <property type="match status" value="1"/>
</dbReference>
<dbReference type="GO" id="GO:0016301">
    <property type="term" value="F:kinase activity"/>
    <property type="evidence" value="ECO:0007669"/>
    <property type="project" value="UniProtKB-KW"/>
</dbReference>
<name>A0ABR7RPS3_9PROT</name>
<evidence type="ECO:0000256" key="13">
    <source>
        <dbReference type="SAM" id="Phobius"/>
    </source>
</evidence>
<protein>
    <recommendedName>
        <fullName evidence="3">histidine kinase</fullName>
        <ecNumber evidence="3">2.7.13.3</ecNumber>
    </recommendedName>
</protein>
<evidence type="ECO:0000313" key="16">
    <source>
        <dbReference type="EMBL" id="MBC9208107.1"/>
    </source>
</evidence>
<keyword evidence="9" id="KW-0067">ATP-binding</keyword>
<dbReference type="InterPro" id="IPR003594">
    <property type="entry name" value="HATPase_dom"/>
</dbReference>
<comment type="caution">
    <text evidence="16">The sequence shown here is derived from an EMBL/GenBank/DDBJ whole genome shotgun (WGS) entry which is preliminary data.</text>
</comment>
<keyword evidence="17" id="KW-1185">Reference proteome</keyword>
<organism evidence="16 17">
    <name type="scientific">Teichococcus aerophilus</name>
    <dbReference type="NCBI Taxonomy" id="1224513"/>
    <lineage>
        <taxon>Bacteria</taxon>
        <taxon>Pseudomonadati</taxon>
        <taxon>Pseudomonadota</taxon>
        <taxon>Alphaproteobacteria</taxon>
        <taxon>Acetobacterales</taxon>
        <taxon>Roseomonadaceae</taxon>
        <taxon>Roseomonas</taxon>
    </lineage>
</organism>
<dbReference type="SMART" id="SM00387">
    <property type="entry name" value="HATPase_c"/>
    <property type="match status" value="1"/>
</dbReference>
<comment type="catalytic activity">
    <reaction evidence="1">
        <text>ATP + protein L-histidine = ADP + protein N-phospho-L-histidine.</text>
        <dbReference type="EC" id="2.7.13.3"/>
    </reaction>
</comment>
<accession>A0ABR7RPS3</accession>
<comment type="subcellular location">
    <subcellularLocation>
        <location evidence="2">Membrane</location>
        <topology evidence="2">Multi-pass membrane protein</topology>
    </subcellularLocation>
</comment>
<dbReference type="Pfam" id="PF08521">
    <property type="entry name" value="2CSK_N"/>
    <property type="match status" value="1"/>
</dbReference>
<dbReference type="InterPro" id="IPR005467">
    <property type="entry name" value="His_kinase_dom"/>
</dbReference>
<dbReference type="SUPFAM" id="SSF47384">
    <property type="entry name" value="Homodimeric domain of signal transducing histidine kinase"/>
    <property type="match status" value="1"/>
</dbReference>
<feature type="transmembrane region" description="Helical" evidence="13">
    <location>
        <begin position="153"/>
        <end position="176"/>
    </location>
</feature>
<dbReference type="InterPro" id="IPR003660">
    <property type="entry name" value="HAMP_dom"/>
</dbReference>
<evidence type="ECO:0000259" key="15">
    <source>
        <dbReference type="PROSITE" id="PS50885"/>
    </source>
</evidence>
<evidence type="ECO:0000256" key="1">
    <source>
        <dbReference type="ARBA" id="ARBA00000085"/>
    </source>
</evidence>
<dbReference type="Proteomes" id="UP000626026">
    <property type="component" value="Unassembled WGS sequence"/>
</dbReference>
<keyword evidence="4" id="KW-0597">Phosphoprotein</keyword>
<dbReference type="EC" id="2.7.13.3" evidence="3"/>
<dbReference type="InterPro" id="IPR003661">
    <property type="entry name" value="HisK_dim/P_dom"/>
</dbReference>
<feature type="domain" description="HAMP" evidence="15">
    <location>
        <begin position="177"/>
        <end position="229"/>
    </location>
</feature>
<feature type="domain" description="Histidine kinase" evidence="14">
    <location>
        <begin position="237"/>
        <end position="445"/>
    </location>
</feature>
<dbReference type="InterPro" id="IPR013727">
    <property type="entry name" value="2CSK_N"/>
</dbReference>
<dbReference type="RefSeq" id="WP_187785265.1">
    <property type="nucleotide sequence ID" value="NZ_JACTVA010000026.1"/>
</dbReference>
<evidence type="ECO:0000256" key="4">
    <source>
        <dbReference type="ARBA" id="ARBA00022553"/>
    </source>
</evidence>
<evidence type="ECO:0000256" key="9">
    <source>
        <dbReference type="ARBA" id="ARBA00022840"/>
    </source>
</evidence>
<evidence type="ECO:0000256" key="8">
    <source>
        <dbReference type="ARBA" id="ARBA00022777"/>
    </source>
</evidence>
<evidence type="ECO:0000259" key="14">
    <source>
        <dbReference type="PROSITE" id="PS50109"/>
    </source>
</evidence>
<keyword evidence="6 13" id="KW-0812">Transmembrane</keyword>
<keyword evidence="12 13" id="KW-0472">Membrane</keyword>
<keyword evidence="11" id="KW-0902">Two-component regulatory system</keyword>
<dbReference type="CDD" id="cd00082">
    <property type="entry name" value="HisKA"/>
    <property type="match status" value="1"/>
</dbReference>
<dbReference type="PROSITE" id="PS50109">
    <property type="entry name" value="HIS_KIN"/>
    <property type="match status" value="1"/>
</dbReference>
<dbReference type="PROSITE" id="PS50885">
    <property type="entry name" value="HAMP"/>
    <property type="match status" value="1"/>
</dbReference>
<evidence type="ECO:0000313" key="17">
    <source>
        <dbReference type="Proteomes" id="UP000626026"/>
    </source>
</evidence>
<sequence>MTSIRTRLLSILAVATAIVWLCGVSWIALHTQRELDRMLDQRLGEVGRMVNSLLRSGDIDPMVAAGAAQSAPQPTEAGPRNFISCQIWDAEGRLIGRSGDAPTEELATIGNGFADTMVGDQPWRVFAIVDATRGTRILIGDNLQERQGIVRQVILGLVVPAALLLPLLAGLIWLSVSHGLRPLGQAAAALRQRKPNDLTPLAPAALPAEVRPMFQALDALLERLAESRAQEQTFTAFAAHELRTPLAGLRLQAQLAMASGTEAERQTALRHIIIAVDRMTALVRQLLELARLDNDVSPPDRSIDAANLLDDAARGMHPLPCPLQVAPNLRGLPVRVDPGLFSMTLRNLLENAVQQTPAGEAVLCDAHRDENSVIITVSDRGPGIPPEELQHIRKRFFRGRHKTVSGSGLGLAIADAAMRKAGGTLRFRNRPEGGLVAEILLPLGQPAS</sequence>
<dbReference type="SMART" id="SM00388">
    <property type="entry name" value="HisKA"/>
    <property type="match status" value="1"/>
</dbReference>
<evidence type="ECO:0000256" key="7">
    <source>
        <dbReference type="ARBA" id="ARBA00022741"/>
    </source>
</evidence>
<evidence type="ECO:0000256" key="12">
    <source>
        <dbReference type="ARBA" id="ARBA00023136"/>
    </source>
</evidence>
<evidence type="ECO:0000256" key="5">
    <source>
        <dbReference type="ARBA" id="ARBA00022679"/>
    </source>
</evidence>
<keyword evidence="5" id="KW-0808">Transferase</keyword>
<evidence type="ECO:0000256" key="3">
    <source>
        <dbReference type="ARBA" id="ARBA00012438"/>
    </source>
</evidence>
<keyword evidence="10 13" id="KW-1133">Transmembrane helix</keyword>
<evidence type="ECO:0000256" key="10">
    <source>
        <dbReference type="ARBA" id="ARBA00022989"/>
    </source>
</evidence>
<keyword evidence="8 16" id="KW-0418">Kinase</keyword>